<evidence type="ECO:0000256" key="3">
    <source>
        <dbReference type="ARBA" id="ARBA00022989"/>
    </source>
</evidence>
<sequence length="188" mass="21028">MRRKSFDVLFEPKQGMAELAKKPTMWRSLFYFVISVGAFIGVITNVIFADQSIAVRFAILVAFLLIKIVALTCYGCFLHGLSDICGAPGGDIRSFLCILGFTTLPYLVLTPIALLGVRFGGFWLLLIPIAGLLGLIWWFFLIVRALQVVYLINFFRAAAIVAFSIFLLMIVLFMPFYLGIKMIALKIV</sequence>
<keyword evidence="3 5" id="KW-1133">Transmembrane helix</keyword>
<evidence type="ECO:0000256" key="5">
    <source>
        <dbReference type="SAM" id="Phobius"/>
    </source>
</evidence>
<evidence type="ECO:0000313" key="7">
    <source>
        <dbReference type="EMBL" id="MPM60438.1"/>
    </source>
</evidence>
<keyword evidence="2 5" id="KW-0812">Transmembrane</keyword>
<dbReference type="EMBL" id="VSSQ01017803">
    <property type="protein sequence ID" value="MPM60438.1"/>
    <property type="molecule type" value="Genomic_DNA"/>
</dbReference>
<dbReference type="AlphaFoldDB" id="A0A645B5U4"/>
<feature type="transmembrane region" description="Helical" evidence="5">
    <location>
        <begin position="54"/>
        <end position="74"/>
    </location>
</feature>
<comment type="caution">
    <text evidence="7">The sequence shown here is derived from an EMBL/GenBank/DDBJ whole genome shotgun (WGS) entry which is preliminary data.</text>
</comment>
<feature type="transmembrane region" description="Helical" evidence="5">
    <location>
        <begin position="122"/>
        <end position="142"/>
    </location>
</feature>
<reference evidence="7" key="1">
    <citation type="submission" date="2019-08" db="EMBL/GenBank/DDBJ databases">
        <authorList>
            <person name="Kucharzyk K."/>
            <person name="Murdoch R.W."/>
            <person name="Higgins S."/>
            <person name="Loffler F."/>
        </authorList>
    </citation>
    <scope>NUCLEOTIDE SEQUENCE</scope>
</reference>
<feature type="transmembrane region" description="Helical" evidence="5">
    <location>
        <begin position="29"/>
        <end position="48"/>
    </location>
</feature>
<feature type="domain" description="Yip1" evidence="6">
    <location>
        <begin position="6"/>
        <end position="173"/>
    </location>
</feature>
<evidence type="ECO:0000259" key="6">
    <source>
        <dbReference type="Pfam" id="PF04893"/>
    </source>
</evidence>
<evidence type="ECO:0000256" key="2">
    <source>
        <dbReference type="ARBA" id="ARBA00022692"/>
    </source>
</evidence>
<organism evidence="7">
    <name type="scientific">bioreactor metagenome</name>
    <dbReference type="NCBI Taxonomy" id="1076179"/>
    <lineage>
        <taxon>unclassified sequences</taxon>
        <taxon>metagenomes</taxon>
        <taxon>ecological metagenomes</taxon>
    </lineage>
</organism>
<comment type="subcellular location">
    <subcellularLocation>
        <location evidence="1">Membrane</location>
        <topology evidence="1">Multi-pass membrane protein</topology>
    </subcellularLocation>
</comment>
<dbReference type="InterPro" id="IPR006977">
    <property type="entry name" value="Yip1_dom"/>
</dbReference>
<feature type="transmembrane region" description="Helical" evidence="5">
    <location>
        <begin position="95"/>
        <end position="116"/>
    </location>
</feature>
<dbReference type="GO" id="GO:0016020">
    <property type="term" value="C:membrane"/>
    <property type="evidence" value="ECO:0007669"/>
    <property type="project" value="UniProtKB-SubCell"/>
</dbReference>
<feature type="transmembrane region" description="Helical" evidence="5">
    <location>
        <begin position="154"/>
        <end position="178"/>
    </location>
</feature>
<keyword evidence="4 5" id="KW-0472">Membrane</keyword>
<gene>
    <name evidence="7" type="ORF">SDC9_107289</name>
</gene>
<protein>
    <recommendedName>
        <fullName evidence="6">Yip1 domain-containing protein</fullName>
    </recommendedName>
</protein>
<proteinExistence type="predicted"/>
<evidence type="ECO:0000256" key="4">
    <source>
        <dbReference type="ARBA" id="ARBA00023136"/>
    </source>
</evidence>
<name>A0A645B5U4_9ZZZZ</name>
<accession>A0A645B5U4</accession>
<evidence type="ECO:0000256" key="1">
    <source>
        <dbReference type="ARBA" id="ARBA00004141"/>
    </source>
</evidence>
<dbReference type="Pfam" id="PF04893">
    <property type="entry name" value="Yip1"/>
    <property type="match status" value="1"/>
</dbReference>